<dbReference type="InterPro" id="IPR011059">
    <property type="entry name" value="Metal-dep_hydrolase_composite"/>
</dbReference>
<evidence type="ECO:0000313" key="2">
    <source>
        <dbReference type="EMBL" id="CEQ03999.1"/>
    </source>
</evidence>
<dbReference type="PANTHER" id="PTHR22642">
    <property type="entry name" value="IMIDAZOLONEPROPIONASE"/>
    <property type="match status" value="1"/>
</dbReference>
<dbReference type="OrthoDB" id="9767366at2"/>
<dbReference type="GO" id="GO:0016810">
    <property type="term" value="F:hydrolase activity, acting on carbon-nitrogen (but not peptide) bonds"/>
    <property type="evidence" value="ECO:0007669"/>
    <property type="project" value="InterPro"/>
</dbReference>
<sequence>MKETLYFNGDILTLEKNLYAKAILVRDGKIYKIGNKEDILRFADTNVEIIDLQGKTLMPSFIDAHSHFFAYSQTLLQPSLENATNFNDIIKIIQNFIIENNIPRGKWITAANYDHNNLDEKISPTKEILDKAAPNNPLVIKHQSGHSGVLNSLGLKELSITSETQNPEGGIIYKKNNKPTGYLEENAFIQYVQKIPMPSFNEIIWSVKKAQEKYKSFGITTMQEGMIVPLMSNILNYIKNSKMLELDYIGYIDVQQSDSLLKDFDDCIKNYVNRFKIGGYKVFLDGSPQSRTAYMLNPYRNSTDDYRGYPIHSDENLEKYIELSLKNNLQLLAHCNGDAASYQYITQYKNAKKNCNLNSNIRPVIVHAQLLPIDQLDDLHNLGIIPSFFVAHVYHWGDIHIENFGFERASKISLANSALKKKIKFTFHQDSPVIEPDMLETIWCAVNRVTKNGVLLGDEEKISPLEALKAVTINSAYQYFEECIKGSIKEGKLADLVILDKNPLKVNKIEIRNIKILETIKEGNTIFKI</sequence>
<dbReference type="EMBL" id="CEKZ01000003">
    <property type="protein sequence ID" value="CEQ03999.1"/>
    <property type="molecule type" value="Genomic_DNA"/>
</dbReference>
<dbReference type="SUPFAM" id="SSF51338">
    <property type="entry name" value="Composite domain of metallo-dependent hydrolases"/>
    <property type="match status" value="1"/>
</dbReference>
<dbReference type="RefSeq" id="WP_055342100.1">
    <property type="nucleotide sequence ID" value="NZ_CEKZ01000003.1"/>
</dbReference>
<protein>
    <submittedName>
        <fullName evidence="2">Amidohydrolase</fullName>
        <ecNumber evidence="2">3.5.1.91</ecNumber>
    </submittedName>
</protein>
<gene>
    <name evidence="2" type="primary">nfdA</name>
    <name evidence="2" type="ORF">R28058_17321</name>
</gene>
<dbReference type="Gene3D" id="2.30.40.10">
    <property type="entry name" value="Urease, subunit C, domain 1"/>
    <property type="match status" value="1"/>
</dbReference>
<dbReference type="Gene3D" id="3.10.310.70">
    <property type="match status" value="1"/>
</dbReference>
<dbReference type="InterPro" id="IPR013108">
    <property type="entry name" value="Amidohydro_3"/>
</dbReference>
<feature type="domain" description="Amidohydrolase 3" evidence="1">
    <location>
        <begin position="48"/>
        <end position="527"/>
    </location>
</feature>
<evidence type="ECO:0000259" key="1">
    <source>
        <dbReference type="Pfam" id="PF07969"/>
    </source>
</evidence>
<dbReference type="Proteomes" id="UP000049127">
    <property type="component" value="Unassembled WGS sequence"/>
</dbReference>
<keyword evidence="2" id="KW-0378">Hydrolase</keyword>
<organism evidence="2 3">
    <name type="scientific">Paraclostridium sordellii</name>
    <name type="common">Clostridium sordellii</name>
    <dbReference type="NCBI Taxonomy" id="1505"/>
    <lineage>
        <taxon>Bacteria</taxon>
        <taxon>Bacillati</taxon>
        <taxon>Bacillota</taxon>
        <taxon>Clostridia</taxon>
        <taxon>Peptostreptococcales</taxon>
        <taxon>Peptostreptococcaceae</taxon>
        <taxon>Paraclostridium</taxon>
    </lineage>
</organism>
<dbReference type="CDD" id="cd01300">
    <property type="entry name" value="YtcJ_like"/>
    <property type="match status" value="1"/>
</dbReference>
<dbReference type="InterPro" id="IPR032466">
    <property type="entry name" value="Metal_Hydrolase"/>
</dbReference>
<name>A0A0C7R7H2_PARSO</name>
<evidence type="ECO:0000313" key="3">
    <source>
        <dbReference type="Proteomes" id="UP000049127"/>
    </source>
</evidence>
<dbReference type="EC" id="3.5.1.91" evidence="2"/>
<dbReference type="PANTHER" id="PTHR22642:SF2">
    <property type="entry name" value="PROTEIN LONG AFTER FAR-RED 3"/>
    <property type="match status" value="1"/>
</dbReference>
<dbReference type="SUPFAM" id="SSF51556">
    <property type="entry name" value="Metallo-dependent hydrolases"/>
    <property type="match status" value="1"/>
</dbReference>
<dbReference type="InterPro" id="IPR033932">
    <property type="entry name" value="YtcJ-like"/>
</dbReference>
<dbReference type="AlphaFoldDB" id="A0A0C7R7H2"/>
<proteinExistence type="predicted"/>
<accession>A0A0C7R7H2</accession>
<dbReference type="Pfam" id="PF07969">
    <property type="entry name" value="Amidohydro_3"/>
    <property type="match status" value="1"/>
</dbReference>
<dbReference type="Gene3D" id="3.20.20.140">
    <property type="entry name" value="Metal-dependent hydrolases"/>
    <property type="match status" value="1"/>
</dbReference>
<reference evidence="2 3" key="1">
    <citation type="submission" date="2015-01" db="EMBL/GenBank/DDBJ databases">
        <authorList>
            <person name="Aslett A.Martin."/>
            <person name="De Silva Nishadi"/>
        </authorList>
    </citation>
    <scope>NUCLEOTIDE SEQUENCE [LARGE SCALE GENOMIC DNA]</scope>
    <source>
        <strain evidence="2 3">R28058</strain>
    </source>
</reference>